<proteinExistence type="predicted"/>
<feature type="transmembrane region" description="Helical" evidence="1">
    <location>
        <begin position="70"/>
        <end position="88"/>
    </location>
</feature>
<dbReference type="KEGG" id="sla:SERLADRAFT_480235"/>
<dbReference type="AlphaFoldDB" id="F8PCW6"/>
<dbReference type="InterPro" id="IPR045339">
    <property type="entry name" value="DUF6534"/>
</dbReference>
<accession>F8PCW6</accession>
<evidence type="ECO:0000259" key="2">
    <source>
        <dbReference type="Pfam" id="PF20152"/>
    </source>
</evidence>
<feature type="transmembrane region" description="Helical" evidence="1">
    <location>
        <begin position="38"/>
        <end position="64"/>
    </location>
</feature>
<keyword evidence="1" id="KW-0812">Transmembrane</keyword>
<keyword evidence="1" id="KW-0472">Membrane</keyword>
<organism>
    <name type="scientific">Serpula lacrymans var. lacrymans (strain S7.9)</name>
    <name type="common">Dry rot fungus</name>
    <dbReference type="NCBI Taxonomy" id="578457"/>
    <lineage>
        <taxon>Eukaryota</taxon>
        <taxon>Fungi</taxon>
        <taxon>Dikarya</taxon>
        <taxon>Basidiomycota</taxon>
        <taxon>Agaricomycotina</taxon>
        <taxon>Agaricomycetes</taxon>
        <taxon>Agaricomycetidae</taxon>
        <taxon>Boletales</taxon>
        <taxon>Coniophorineae</taxon>
        <taxon>Serpulaceae</taxon>
        <taxon>Serpula</taxon>
    </lineage>
</organism>
<dbReference type="OrthoDB" id="2798516at2759"/>
<gene>
    <name evidence="3" type="ORF">SERLADRAFT_480235</name>
</gene>
<evidence type="ECO:0000313" key="3">
    <source>
        <dbReference type="EMBL" id="EGO19065.1"/>
    </source>
</evidence>
<dbReference type="PANTHER" id="PTHR40465">
    <property type="entry name" value="CHROMOSOME 1, WHOLE GENOME SHOTGUN SEQUENCE"/>
    <property type="match status" value="1"/>
</dbReference>
<name>F8PCW6_SERL9</name>
<dbReference type="Proteomes" id="UP000008064">
    <property type="component" value="Unassembled WGS sequence"/>
</dbReference>
<keyword evidence="1" id="KW-1133">Transmembrane helix</keyword>
<dbReference type="GeneID" id="18821489"/>
<protein>
    <recommendedName>
        <fullName evidence="2">DUF6534 domain-containing protein</fullName>
    </recommendedName>
</protein>
<dbReference type="Pfam" id="PF20152">
    <property type="entry name" value="DUF6534"/>
    <property type="match status" value="1"/>
</dbReference>
<reference evidence="3" key="1">
    <citation type="submission" date="2011-04" db="EMBL/GenBank/DDBJ databases">
        <title>Evolution of plant cell wall degrading machinery underlies the functional diversity of forest fungi.</title>
        <authorList>
            <consortium name="US DOE Joint Genome Institute (JGI-PGF)"/>
            <person name="Eastwood D.C."/>
            <person name="Floudas D."/>
            <person name="Binder M."/>
            <person name="Majcherczyk A."/>
            <person name="Schneider P."/>
            <person name="Aerts A."/>
            <person name="Asiegbu F.O."/>
            <person name="Baker S.E."/>
            <person name="Barry K."/>
            <person name="Bendiksby M."/>
            <person name="Blumentritt M."/>
            <person name="Coutinho P.M."/>
            <person name="Cullen D."/>
            <person name="Cullen D."/>
            <person name="Gathman A."/>
            <person name="Goodell B."/>
            <person name="Henrissat B."/>
            <person name="Ihrmark K."/>
            <person name="Kauserud H."/>
            <person name="Kohler A."/>
            <person name="LaButti K."/>
            <person name="Lapidus A."/>
            <person name="Lavin J.L."/>
            <person name="Lee Y.-H."/>
            <person name="Lindquist E."/>
            <person name="Lilly W."/>
            <person name="Lucas S."/>
            <person name="Morin E."/>
            <person name="Murat C."/>
            <person name="Oguiza J.A."/>
            <person name="Park J."/>
            <person name="Pisabarro A.G."/>
            <person name="Riley R."/>
            <person name="Rosling A."/>
            <person name="Salamov A."/>
            <person name="Schmidt O."/>
            <person name="Schmutz J."/>
            <person name="Skrede I."/>
            <person name="Stenlid J."/>
            <person name="Wiebenga A."/>
            <person name="Xie X."/>
            <person name="Kues U."/>
            <person name="Hibbett D.S."/>
            <person name="Hoffmeister D."/>
            <person name="Hogberg N."/>
            <person name="Martin F."/>
            <person name="Grigoriev I.V."/>
            <person name="Watkinson S.C."/>
        </authorList>
    </citation>
    <scope>NUCLEOTIDE SEQUENCE</scope>
    <source>
        <strain evidence="3">S7.9</strain>
    </source>
</reference>
<dbReference type="RefSeq" id="XP_007324289.1">
    <property type="nucleotide sequence ID" value="XM_007324227.1"/>
</dbReference>
<feature type="domain" description="DUF6534" evidence="2">
    <location>
        <begin position="10"/>
        <end position="95"/>
    </location>
</feature>
<dbReference type="EMBL" id="GL945445">
    <property type="protein sequence ID" value="EGO19065.1"/>
    <property type="molecule type" value="Genomic_DNA"/>
</dbReference>
<sequence length="173" mass="18969">MIYVACGSLIVADVIITASMCYLLANARTGFESTNSKIISLISYTVSTGIVTSLCSIATIASWAANDQSFVGVAMEFILVKLYINSFMTMMNARYYQGDNAPACPAPAGIRTKSTRMECKHQINFGRKVEYLNNVSKEDDKSVDLPDHVNSPKRLTVSIESSADQLTFEQLEV</sequence>
<feature type="transmembrane region" description="Helical" evidence="1">
    <location>
        <begin position="6"/>
        <end position="26"/>
    </location>
</feature>
<dbReference type="HOGENOM" id="CLU_1548546_0_0_1"/>
<dbReference type="PANTHER" id="PTHR40465:SF1">
    <property type="entry name" value="DUF6534 DOMAIN-CONTAINING PROTEIN"/>
    <property type="match status" value="1"/>
</dbReference>
<evidence type="ECO:0000256" key="1">
    <source>
        <dbReference type="SAM" id="Phobius"/>
    </source>
</evidence>